<proteinExistence type="predicted"/>
<sequence length="174" mass="19936">MFTFSSDERVFNIESYFRTVVDDILMDTVKTDVSIELNVTSIQFCFRNNISTDDALINVTGKIINELDIGNKCLGIFLDLRKAFDTINHNLLLDKLHTIGVRGNQEQSESKIRLLLISCDKEGKCPTNKNPWILDMATVMAIQQDLHDLSIFLEIVLNANDLERNRMEHSRVET</sequence>
<gene>
    <name evidence="1" type="ORF">ANN_03593</name>
</gene>
<evidence type="ECO:0000313" key="2">
    <source>
        <dbReference type="Proteomes" id="UP001148838"/>
    </source>
</evidence>
<dbReference type="Proteomes" id="UP001148838">
    <property type="component" value="Unassembled WGS sequence"/>
</dbReference>
<evidence type="ECO:0008006" key="3">
    <source>
        <dbReference type="Google" id="ProtNLM"/>
    </source>
</evidence>
<comment type="caution">
    <text evidence="1">The sequence shown here is derived from an EMBL/GenBank/DDBJ whole genome shotgun (WGS) entry which is preliminary data.</text>
</comment>
<dbReference type="EMBL" id="JAJSOF020000001">
    <property type="protein sequence ID" value="KAJ4452077.1"/>
    <property type="molecule type" value="Genomic_DNA"/>
</dbReference>
<accession>A0ABQ8U1B1</accession>
<reference evidence="1 2" key="1">
    <citation type="journal article" date="2022" name="Allergy">
        <title>Genome assembly and annotation of Periplaneta americana reveal a comprehensive cockroach allergen profile.</title>
        <authorList>
            <person name="Wang L."/>
            <person name="Xiong Q."/>
            <person name="Saelim N."/>
            <person name="Wang L."/>
            <person name="Nong W."/>
            <person name="Wan A.T."/>
            <person name="Shi M."/>
            <person name="Liu X."/>
            <person name="Cao Q."/>
            <person name="Hui J.H.L."/>
            <person name="Sookrung N."/>
            <person name="Leung T.F."/>
            <person name="Tungtrongchitr A."/>
            <person name="Tsui S.K.W."/>
        </authorList>
    </citation>
    <scope>NUCLEOTIDE SEQUENCE [LARGE SCALE GENOMIC DNA]</scope>
    <source>
        <strain evidence="1">PWHHKU_190912</strain>
    </source>
</reference>
<organism evidence="1 2">
    <name type="scientific">Periplaneta americana</name>
    <name type="common">American cockroach</name>
    <name type="synonym">Blatta americana</name>
    <dbReference type="NCBI Taxonomy" id="6978"/>
    <lineage>
        <taxon>Eukaryota</taxon>
        <taxon>Metazoa</taxon>
        <taxon>Ecdysozoa</taxon>
        <taxon>Arthropoda</taxon>
        <taxon>Hexapoda</taxon>
        <taxon>Insecta</taxon>
        <taxon>Pterygota</taxon>
        <taxon>Neoptera</taxon>
        <taxon>Polyneoptera</taxon>
        <taxon>Dictyoptera</taxon>
        <taxon>Blattodea</taxon>
        <taxon>Blattoidea</taxon>
        <taxon>Blattidae</taxon>
        <taxon>Blattinae</taxon>
        <taxon>Periplaneta</taxon>
    </lineage>
</organism>
<keyword evidence="2" id="KW-1185">Reference proteome</keyword>
<protein>
    <recommendedName>
        <fullName evidence="3">Reverse transcriptase domain-containing protein</fullName>
    </recommendedName>
</protein>
<name>A0ABQ8U1B1_PERAM</name>
<evidence type="ECO:0000313" key="1">
    <source>
        <dbReference type="EMBL" id="KAJ4452077.1"/>
    </source>
</evidence>